<reference evidence="1" key="1">
    <citation type="journal article" date="2022" name="bioRxiv">
        <title>Sequencing and chromosome-scale assembly of the giantPleurodeles waltlgenome.</title>
        <authorList>
            <person name="Brown T."/>
            <person name="Elewa A."/>
            <person name="Iarovenko S."/>
            <person name="Subramanian E."/>
            <person name="Araus A.J."/>
            <person name="Petzold A."/>
            <person name="Susuki M."/>
            <person name="Suzuki K.-i.T."/>
            <person name="Hayashi T."/>
            <person name="Toyoda A."/>
            <person name="Oliveira C."/>
            <person name="Osipova E."/>
            <person name="Leigh N.D."/>
            <person name="Simon A."/>
            <person name="Yun M.H."/>
        </authorList>
    </citation>
    <scope>NUCLEOTIDE SEQUENCE</scope>
    <source>
        <strain evidence="1">20211129_DDA</strain>
        <tissue evidence="1">Liver</tissue>
    </source>
</reference>
<proteinExistence type="predicted"/>
<dbReference type="EMBL" id="JANPWB010000012">
    <property type="protein sequence ID" value="KAJ1117039.1"/>
    <property type="molecule type" value="Genomic_DNA"/>
</dbReference>
<protein>
    <submittedName>
        <fullName evidence="1">Uncharacterized protein</fullName>
    </submittedName>
</protein>
<dbReference type="AlphaFoldDB" id="A0AAV7NPR7"/>
<sequence length="123" mass="13599">MDSVSPTRCMFSQEYDLPPELQEIDPRLWAKGKNDVGIMDIDPIVIKIKPGARLPRYGAAQAVGARRPPPPTYIEEADAPPGAAELQRGNSWQGTWKGIVPPSMIPVSLLGLEHCMRKDCFLM</sequence>
<keyword evidence="2" id="KW-1185">Reference proteome</keyword>
<evidence type="ECO:0000313" key="2">
    <source>
        <dbReference type="Proteomes" id="UP001066276"/>
    </source>
</evidence>
<comment type="caution">
    <text evidence="1">The sequence shown here is derived from an EMBL/GenBank/DDBJ whole genome shotgun (WGS) entry which is preliminary data.</text>
</comment>
<organism evidence="1 2">
    <name type="scientific">Pleurodeles waltl</name>
    <name type="common">Iberian ribbed newt</name>
    <dbReference type="NCBI Taxonomy" id="8319"/>
    <lineage>
        <taxon>Eukaryota</taxon>
        <taxon>Metazoa</taxon>
        <taxon>Chordata</taxon>
        <taxon>Craniata</taxon>
        <taxon>Vertebrata</taxon>
        <taxon>Euteleostomi</taxon>
        <taxon>Amphibia</taxon>
        <taxon>Batrachia</taxon>
        <taxon>Caudata</taxon>
        <taxon>Salamandroidea</taxon>
        <taxon>Salamandridae</taxon>
        <taxon>Pleurodelinae</taxon>
        <taxon>Pleurodeles</taxon>
    </lineage>
</organism>
<evidence type="ECO:0000313" key="1">
    <source>
        <dbReference type="EMBL" id="KAJ1117039.1"/>
    </source>
</evidence>
<dbReference type="Proteomes" id="UP001066276">
    <property type="component" value="Chromosome 8"/>
</dbReference>
<accession>A0AAV7NPR7</accession>
<name>A0AAV7NPR7_PLEWA</name>
<gene>
    <name evidence="1" type="ORF">NDU88_005240</name>
</gene>